<gene>
    <name evidence="8" type="ORF">OHU17_30095</name>
</gene>
<evidence type="ECO:0000313" key="8">
    <source>
        <dbReference type="EMBL" id="WUO49742.1"/>
    </source>
</evidence>
<keyword evidence="9" id="KW-1185">Reference proteome</keyword>
<dbReference type="CDD" id="cd02932">
    <property type="entry name" value="OYE_YqiM_FMN"/>
    <property type="match status" value="1"/>
</dbReference>
<evidence type="ECO:0000256" key="6">
    <source>
        <dbReference type="SAM" id="SignalP"/>
    </source>
</evidence>
<proteinExistence type="predicted"/>
<accession>A0ABZ1RUL4</accession>
<dbReference type="PANTHER" id="PTHR43303:SF4">
    <property type="entry name" value="NADPH DEHYDROGENASE C23G7.10C-RELATED"/>
    <property type="match status" value="1"/>
</dbReference>
<keyword evidence="3" id="KW-0288">FMN</keyword>
<evidence type="ECO:0000256" key="2">
    <source>
        <dbReference type="ARBA" id="ARBA00022630"/>
    </source>
</evidence>
<dbReference type="Gene3D" id="3.20.20.70">
    <property type="entry name" value="Aldolase class I"/>
    <property type="match status" value="1"/>
</dbReference>
<evidence type="ECO:0000256" key="3">
    <source>
        <dbReference type="ARBA" id="ARBA00022643"/>
    </source>
</evidence>
<dbReference type="Pfam" id="PF00724">
    <property type="entry name" value="Oxidored_FMN"/>
    <property type="match status" value="1"/>
</dbReference>
<feature type="chain" id="PRO_5047353282" evidence="6">
    <location>
        <begin position="25"/>
        <end position="381"/>
    </location>
</feature>
<dbReference type="InterPro" id="IPR013785">
    <property type="entry name" value="Aldolase_TIM"/>
</dbReference>
<evidence type="ECO:0000256" key="4">
    <source>
        <dbReference type="ARBA" id="ARBA00022857"/>
    </source>
</evidence>
<evidence type="ECO:0000259" key="7">
    <source>
        <dbReference type="Pfam" id="PF00724"/>
    </source>
</evidence>
<dbReference type="InterPro" id="IPR001155">
    <property type="entry name" value="OxRdtase_FMN_N"/>
</dbReference>
<dbReference type="InterPro" id="IPR044152">
    <property type="entry name" value="YqjM-like"/>
</dbReference>
<feature type="signal peptide" evidence="6">
    <location>
        <begin position="1"/>
        <end position="24"/>
    </location>
</feature>
<dbReference type="SUPFAM" id="SSF51395">
    <property type="entry name" value="FMN-linked oxidoreductases"/>
    <property type="match status" value="1"/>
</dbReference>
<name>A0ABZ1RUL4_9ACTN</name>
<dbReference type="Proteomes" id="UP001432075">
    <property type="component" value="Chromosome"/>
</dbReference>
<keyword evidence="5" id="KW-0560">Oxidoreductase</keyword>
<organism evidence="8 9">
    <name type="scientific">Streptomyces goshikiensis</name>
    <dbReference type="NCBI Taxonomy" id="1942"/>
    <lineage>
        <taxon>Bacteria</taxon>
        <taxon>Bacillati</taxon>
        <taxon>Actinomycetota</taxon>
        <taxon>Actinomycetes</taxon>
        <taxon>Kitasatosporales</taxon>
        <taxon>Streptomycetaceae</taxon>
        <taxon>Streptomyces</taxon>
    </lineage>
</organism>
<dbReference type="PANTHER" id="PTHR43303">
    <property type="entry name" value="NADPH DEHYDROGENASE C23G7.10C-RELATED"/>
    <property type="match status" value="1"/>
</dbReference>
<dbReference type="EMBL" id="CP108057">
    <property type="protein sequence ID" value="WUO49742.1"/>
    <property type="molecule type" value="Genomic_DNA"/>
</dbReference>
<keyword evidence="2" id="KW-0285">Flavoprotein</keyword>
<sequence length="381" mass="40369">MSAAPVAPAAAVAPAAPAAPAASAALFAPYALRSVTIPNRVWMAPMCQYSAEAFGPNAGVAHEWHFAHYAARAVGGTGLIIQEATAVSPEGRISPYDLGIWNDTQVEALRRITSFVKAQGAVAGIQLGHSGRKGSTDRTWKGGGVVGPEAHGWLPSAPSPLPFAEGDPVPHELTIDQIHEITGQFADAARRALDAGYEVVEIHGAHGYLIGEFLSPHSNKRTDAYGGSFENRTRFALEVVDAVRAVWPQELPLFFRISATDWLEEAGWTADETVRLAGLLLEHGVDLLDVSTGGLAPGVRIPVGPGYQVPFAARVKAETGLPVAAVGLITDPEQAEKILAGGEADAVLLGRELLRDPYWARRAAAELGGEVRQPSPYHRSW</sequence>
<keyword evidence="6" id="KW-0732">Signal</keyword>
<evidence type="ECO:0000256" key="5">
    <source>
        <dbReference type="ARBA" id="ARBA00023002"/>
    </source>
</evidence>
<evidence type="ECO:0000256" key="1">
    <source>
        <dbReference type="ARBA" id="ARBA00001917"/>
    </source>
</evidence>
<evidence type="ECO:0000313" key="9">
    <source>
        <dbReference type="Proteomes" id="UP001432075"/>
    </source>
</evidence>
<comment type="cofactor">
    <cofactor evidence="1">
        <name>FMN</name>
        <dbReference type="ChEBI" id="CHEBI:58210"/>
    </cofactor>
</comment>
<dbReference type="RefSeq" id="WP_328776874.1">
    <property type="nucleotide sequence ID" value="NZ_CP108057.1"/>
</dbReference>
<protein>
    <submittedName>
        <fullName evidence="8">NADH:flavin oxidoreductase/NADH oxidase</fullName>
    </submittedName>
</protein>
<reference evidence="8" key="1">
    <citation type="submission" date="2022-10" db="EMBL/GenBank/DDBJ databases">
        <title>The complete genomes of actinobacterial strains from the NBC collection.</title>
        <authorList>
            <person name="Joergensen T.S."/>
            <person name="Alvarez Arevalo M."/>
            <person name="Sterndorff E.B."/>
            <person name="Faurdal D."/>
            <person name="Vuksanovic O."/>
            <person name="Mourched A.-S."/>
            <person name="Charusanti P."/>
            <person name="Shaw S."/>
            <person name="Blin K."/>
            <person name="Weber T."/>
        </authorList>
    </citation>
    <scope>NUCLEOTIDE SEQUENCE</scope>
    <source>
        <strain evidence="8">NBC_00283</strain>
    </source>
</reference>
<feature type="domain" description="NADH:flavin oxidoreductase/NADH oxidase N-terminal" evidence="7">
    <location>
        <begin position="26"/>
        <end position="367"/>
    </location>
</feature>
<keyword evidence="4" id="KW-0521">NADP</keyword>